<accession>A0ABW8A2G8</accession>
<dbReference type="Pfam" id="PF12840">
    <property type="entry name" value="HTH_20"/>
    <property type="match status" value="1"/>
</dbReference>
<evidence type="ECO:0000256" key="1">
    <source>
        <dbReference type="ARBA" id="ARBA00023015"/>
    </source>
</evidence>
<dbReference type="SMART" id="SM00450">
    <property type="entry name" value="RHOD"/>
    <property type="match status" value="1"/>
</dbReference>
<dbReference type="SMART" id="SM00418">
    <property type="entry name" value="HTH_ARSR"/>
    <property type="match status" value="1"/>
</dbReference>
<dbReference type="PANTHER" id="PTHR43132">
    <property type="entry name" value="ARSENICAL RESISTANCE OPERON REPRESSOR ARSR-RELATED"/>
    <property type="match status" value="1"/>
</dbReference>
<dbReference type="InterPro" id="IPR001763">
    <property type="entry name" value="Rhodanese-like_dom"/>
</dbReference>
<dbReference type="Pfam" id="PF00581">
    <property type="entry name" value="Rhodanese"/>
    <property type="match status" value="1"/>
</dbReference>
<keyword evidence="7" id="KW-1185">Reference proteome</keyword>
<dbReference type="InterPro" id="IPR011991">
    <property type="entry name" value="ArsR-like_HTH"/>
</dbReference>
<dbReference type="CDD" id="cd00158">
    <property type="entry name" value="RHOD"/>
    <property type="match status" value="1"/>
</dbReference>
<dbReference type="InterPro" id="IPR001307">
    <property type="entry name" value="Thiosulphate_STrfase_CS"/>
</dbReference>
<keyword evidence="1" id="KW-0805">Transcription regulation</keyword>
<feature type="domain" description="HTH arsR-type" evidence="5">
    <location>
        <begin position="6"/>
        <end position="100"/>
    </location>
</feature>
<reference evidence="6 7" key="1">
    <citation type="submission" date="2024-10" db="EMBL/GenBank/DDBJ databases">
        <title>The Natural Products Discovery Center: Release of the First 8490 Sequenced Strains for Exploring Actinobacteria Biosynthetic Diversity.</title>
        <authorList>
            <person name="Kalkreuter E."/>
            <person name="Kautsar S.A."/>
            <person name="Yang D."/>
            <person name="Bader C.D."/>
            <person name="Teijaro C.N."/>
            <person name="Fluegel L."/>
            <person name="Davis C.M."/>
            <person name="Simpson J.R."/>
            <person name="Lauterbach L."/>
            <person name="Steele A.D."/>
            <person name="Gui C."/>
            <person name="Meng S."/>
            <person name="Li G."/>
            <person name="Viehrig K."/>
            <person name="Ye F."/>
            <person name="Su P."/>
            <person name="Kiefer A.F."/>
            <person name="Nichols A."/>
            <person name="Cepeda A.J."/>
            <person name="Yan W."/>
            <person name="Fan B."/>
            <person name="Jiang Y."/>
            <person name="Adhikari A."/>
            <person name="Zheng C.-J."/>
            <person name="Schuster L."/>
            <person name="Cowan T.M."/>
            <person name="Smanski M.J."/>
            <person name="Chevrette M.G."/>
            <person name="De Carvalho L.P.S."/>
            <person name="Shen B."/>
        </authorList>
    </citation>
    <scope>NUCLEOTIDE SEQUENCE [LARGE SCALE GENOMIC DNA]</scope>
    <source>
        <strain evidence="6 7">NPDC049503</strain>
    </source>
</reference>
<evidence type="ECO:0000256" key="2">
    <source>
        <dbReference type="ARBA" id="ARBA00023125"/>
    </source>
</evidence>
<dbReference type="InterPro" id="IPR036388">
    <property type="entry name" value="WH-like_DNA-bd_sf"/>
</dbReference>
<dbReference type="PROSITE" id="PS00380">
    <property type="entry name" value="RHODANESE_1"/>
    <property type="match status" value="1"/>
</dbReference>
<dbReference type="InterPro" id="IPR051011">
    <property type="entry name" value="Metal_resp_trans_reg"/>
</dbReference>
<sequence>MKDHAAKAALFEAFASVGKAFASGKRLELVDLLAQGERSVEALARAAGLGLTTASNHLQVLRQAGLVATRRQGTKVFYRLAGTDVAALWALLRQVGSAHSAEVERARAAYLGPGDTEALTREQLRARLAAGEVTLIDVRPEQEYAAGHIPGALSVPLDELADRLAELPADGTVVAYCRGASCVLAHEAVRALAAHGRHAARLADGMLEWRLADLPVAV</sequence>
<organism evidence="6 7">
    <name type="scientific">Nonomuraea indica</name>
    <dbReference type="NCBI Taxonomy" id="1581193"/>
    <lineage>
        <taxon>Bacteria</taxon>
        <taxon>Bacillati</taxon>
        <taxon>Actinomycetota</taxon>
        <taxon>Actinomycetes</taxon>
        <taxon>Streptosporangiales</taxon>
        <taxon>Streptosporangiaceae</taxon>
        <taxon>Nonomuraea</taxon>
    </lineage>
</organism>
<dbReference type="NCBIfam" id="NF033788">
    <property type="entry name" value="HTH_metalloreg"/>
    <property type="match status" value="1"/>
</dbReference>
<dbReference type="PROSITE" id="PS50987">
    <property type="entry name" value="HTH_ARSR_2"/>
    <property type="match status" value="1"/>
</dbReference>
<dbReference type="SUPFAM" id="SSF52821">
    <property type="entry name" value="Rhodanese/Cell cycle control phosphatase"/>
    <property type="match status" value="1"/>
</dbReference>
<name>A0ABW8A2G8_9ACTN</name>
<dbReference type="InterPro" id="IPR036390">
    <property type="entry name" value="WH_DNA-bd_sf"/>
</dbReference>
<evidence type="ECO:0000313" key="7">
    <source>
        <dbReference type="Proteomes" id="UP001612928"/>
    </source>
</evidence>
<dbReference type="SUPFAM" id="SSF46785">
    <property type="entry name" value="Winged helix' DNA-binding domain"/>
    <property type="match status" value="1"/>
</dbReference>
<dbReference type="EMBL" id="JBITMB010000003">
    <property type="protein sequence ID" value="MFI7440622.1"/>
    <property type="molecule type" value="Genomic_DNA"/>
</dbReference>
<evidence type="ECO:0000313" key="6">
    <source>
        <dbReference type="EMBL" id="MFI7440622.1"/>
    </source>
</evidence>
<dbReference type="PROSITE" id="PS50206">
    <property type="entry name" value="RHODANESE_3"/>
    <property type="match status" value="1"/>
</dbReference>
<dbReference type="InterPro" id="IPR001845">
    <property type="entry name" value="HTH_ArsR_DNA-bd_dom"/>
</dbReference>
<comment type="caution">
    <text evidence="6">The sequence shown here is derived from an EMBL/GenBank/DDBJ whole genome shotgun (WGS) entry which is preliminary data.</text>
</comment>
<dbReference type="PRINTS" id="PR00778">
    <property type="entry name" value="HTHARSR"/>
</dbReference>
<dbReference type="Gene3D" id="3.40.250.10">
    <property type="entry name" value="Rhodanese-like domain"/>
    <property type="match status" value="1"/>
</dbReference>
<keyword evidence="3" id="KW-0804">Transcription</keyword>
<evidence type="ECO:0000256" key="3">
    <source>
        <dbReference type="ARBA" id="ARBA00023163"/>
    </source>
</evidence>
<protein>
    <submittedName>
        <fullName evidence="6">ArsR/SmtB family transcription factor</fullName>
    </submittedName>
</protein>
<dbReference type="RefSeq" id="WP_397020391.1">
    <property type="nucleotide sequence ID" value="NZ_JBITMB010000003.1"/>
</dbReference>
<evidence type="ECO:0000259" key="4">
    <source>
        <dbReference type="PROSITE" id="PS50206"/>
    </source>
</evidence>
<dbReference type="InterPro" id="IPR036873">
    <property type="entry name" value="Rhodanese-like_dom_sf"/>
</dbReference>
<evidence type="ECO:0000259" key="5">
    <source>
        <dbReference type="PROSITE" id="PS50987"/>
    </source>
</evidence>
<dbReference type="PANTHER" id="PTHR43132:SF8">
    <property type="entry name" value="HTH-TYPE TRANSCRIPTIONAL REGULATOR KMTR"/>
    <property type="match status" value="1"/>
</dbReference>
<dbReference type="Gene3D" id="1.10.10.10">
    <property type="entry name" value="Winged helix-like DNA-binding domain superfamily/Winged helix DNA-binding domain"/>
    <property type="match status" value="1"/>
</dbReference>
<proteinExistence type="predicted"/>
<gene>
    <name evidence="6" type="ORF">ACIBP5_11760</name>
</gene>
<feature type="domain" description="Rhodanese" evidence="4">
    <location>
        <begin position="129"/>
        <end position="218"/>
    </location>
</feature>
<dbReference type="Proteomes" id="UP001612928">
    <property type="component" value="Unassembled WGS sequence"/>
</dbReference>
<keyword evidence="2" id="KW-0238">DNA-binding</keyword>
<dbReference type="CDD" id="cd00090">
    <property type="entry name" value="HTH_ARSR"/>
    <property type="match status" value="1"/>
</dbReference>